<evidence type="ECO:0000313" key="1">
    <source>
        <dbReference type="EMBL" id="RXH58693.1"/>
    </source>
</evidence>
<dbReference type="Proteomes" id="UP000289437">
    <property type="component" value="Unassembled WGS sequence"/>
</dbReference>
<protein>
    <recommendedName>
        <fullName evidence="3">Signal transduction histidine kinase dimerisation/phosphoacceptor domain-containing protein</fullName>
    </recommendedName>
</protein>
<gene>
    <name evidence="1" type="ORF">GRAN_2003</name>
</gene>
<comment type="caution">
    <text evidence="1">The sequence shown here is derived from an EMBL/GenBank/DDBJ whole genome shotgun (WGS) entry which is preliminary data.</text>
</comment>
<proteinExistence type="predicted"/>
<organism evidence="1 2">
    <name type="scientific">Granulicella sibirica</name>
    <dbReference type="NCBI Taxonomy" id="2479048"/>
    <lineage>
        <taxon>Bacteria</taxon>
        <taxon>Pseudomonadati</taxon>
        <taxon>Acidobacteriota</taxon>
        <taxon>Terriglobia</taxon>
        <taxon>Terriglobales</taxon>
        <taxon>Acidobacteriaceae</taxon>
        <taxon>Granulicella</taxon>
    </lineage>
</organism>
<evidence type="ECO:0000313" key="2">
    <source>
        <dbReference type="Proteomes" id="UP000289437"/>
    </source>
</evidence>
<dbReference type="RefSeq" id="WP_128912645.1">
    <property type="nucleotide sequence ID" value="NZ_RDSM01000001.1"/>
</dbReference>
<dbReference type="EMBL" id="RDSM01000001">
    <property type="protein sequence ID" value="RXH58693.1"/>
    <property type="molecule type" value="Genomic_DNA"/>
</dbReference>
<reference evidence="2" key="2">
    <citation type="submission" date="2019-02" db="EMBL/GenBank/DDBJ databases">
        <title>Granulicella sibirica sp. nov., a psychrotolerant acidobacterium isolated from an organic soil layer in forested tundra, West Siberia.</title>
        <authorList>
            <person name="Oshkin I.Y."/>
            <person name="Kulichevskaya I.S."/>
            <person name="Rijpstra W.I.C."/>
            <person name="Sinninghe Damste J.S."/>
            <person name="Rakitin A.L."/>
            <person name="Ravin N.V."/>
            <person name="Dedysh S.N."/>
        </authorList>
    </citation>
    <scope>NUCLEOTIDE SEQUENCE [LARGE SCALE GENOMIC DNA]</scope>
    <source>
        <strain evidence="2">AF10</strain>
    </source>
</reference>
<accession>A0A4Q0T4T3</accession>
<name>A0A4Q0T4T3_9BACT</name>
<reference evidence="1 2" key="1">
    <citation type="submission" date="2018-11" db="EMBL/GenBank/DDBJ databases">
        <authorList>
            <person name="Mardanov A.V."/>
            <person name="Ravin N.V."/>
            <person name="Dedysh S.N."/>
        </authorList>
    </citation>
    <scope>NUCLEOTIDE SEQUENCE [LARGE SCALE GENOMIC DNA]</scope>
    <source>
        <strain evidence="1 2">AF10</strain>
    </source>
</reference>
<evidence type="ECO:0008006" key="3">
    <source>
        <dbReference type="Google" id="ProtNLM"/>
    </source>
</evidence>
<dbReference type="OrthoDB" id="120823at2"/>
<dbReference type="AlphaFoldDB" id="A0A4Q0T4T3"/>
<keyword evidence="2" id="KW-1185">Reference proteome</keyword>
<sequence length="84" mass="9329">MPDSAATHAPEPEKIPEELALEIRKLAHDLSNALEIIVQTSFLLSTTELKEPATDWLRMLDGGVQKALDINLALRAYIKAHTPR</sequence>